<evidence type="ECO:0000256" key="8">
    <source>
        <dbReference type="SAM" id="Phobius"/>
    </source>
</evidence>
<dbReference type="HAMAP" id="MF_03230">
    <property type="entry name" value="FITM2"/>
    <property type="match status" value="1"/>
</dbReference>
<evidence type="ECO:0000256" key="3">
    <source>
        <dbReference type="ARBA" id="ARBA00022801"/>
    </source>
</evidence>
<protein>
    <recommendedName>
        <fullName evidence="11">Fat storage-inducing transmembrane protein 2</fullName>
    </recommendedName>
</protein>
<dbReference type="EMBL" id="JBBPFD010000006">
    <property type="protein sequence ID" value="KAK7922695.1"/>
    <property type="molecule type" value="Genomic_DNA"/>
</dbReference>
<organism evidence="9 10">
    <name type="scientific">Mugilogobius chulae</name>
    <name type="common">yellowstripe goby</name>
    <dbReference type="NCBI Taxonomy" id="88201"/>
    <lineage>
        <taxon>Eukaryota</taxon>
        <taxon>Metazoa</taxon>
        <taxon>Chordata</taxon>
        <taxon>Craniata</taxon>
        <taxon>Vertebrata</taxon>
        <taxon>Euteleostomi</taxon>
        <taxon>Actinopterygii</taxon>
        <taxon>Neopterygii</taxon>
        <taxon>Teleostei</taxon>
        <taxon>Neoteleostei</taxon>
        <taxon>Acanthomorphata</taxon>
        <taxon>Gobiaria</taxon>
        <taxon>Gobiiformes</taxon>
        <taxon>Gobioidei</taxon>
        <taxon>Gobiidae</taxon>
        <taxon>Gobionellinae</taxon>
        <taxon>Mugilogobius</taxon>
    </lineage>
</organism>
<evidence type="ECO:0000256" key="5">
    <source>
        <dbReference type="ARBA" id="ARBA00022989"/>
    </source>
</evidence>
<feature type="transmembrane region" description="Helical" evidence="8">
    <location>
        <begin position="147"/>
        <end position="167"/>
    </location>
</feature>
<keyword evidence="6" id="KW-0443">Lipid metabolism</keyword>
<dbReference type="Pfam" id="PF10261">
    <property type="entry name" value="FIT"/>
    <property type="match status" value="2"/>
</dbReference>
<evidence type="ECO:0000313" key="9">
    <source>
        <dbReference type="EMBL" id="KAK7922695.1"/>
    </source>
</evidence>
<dbReference type="GO" id="GO:0008654">
    <property type="term" value="P:phospholipid biosynthetic process"/>
    <property type="evidence" value="ECO:0007669"/>
    <property type="project" value="TreeGrafter"/>
</dbReference>
<sequence length="274" mass="31600">MAVEDVIVDKLVSFWRIPGARRYFPWIFLLISILGSLLKEVQLVPDTYFSSSRNILNLYFVKVSWGWTLLLLTPFVLLSNSYFSRDVSFLSRRLLALPVATAIWYIFTESFFYIEDATGSCYQTTAMDVLNPEFTSKSTCRRAGFHWFGYDISGHSFILTYSALFILEETAPMGYLKYANVSSLPRKVLNFLFIALNSLIFLWVWMFACTSVYFHHPFDKLLGTLCGLLGWYGTYRLWYLKPLSPGLPPQQQTKAQKQPMQIHVDSLENAGIMT</sequence>
<dbReference type="Proteomes" id="UP001460270">
    <property type="component" value="Unassembled WGS sequence"/>
</dbReference>
<dbReference type="AlphaFoldDB" id="A0AAW0PL01"/>
<proteinExistence type="inferred from homology"/>
<evidence type="ECO:0000256" key="1">
    <source>
        <dbReference type="ARBA" id="ARBA00004477"/>
    </source>
</evidence>
<feature type="transmembrane region" description="Helical" evidence="8">
    <location>
        <begin position="221"/>
        <end position="239"/>
    </location>
</feature>
<dbReference type="GO" id="GO:0034389">
    <property type="term" value="P:lipid droplet organization"/>
    <property type="evidence" value="ECO:0007669"/>
    <property type="project" value="InterPro"/>
</dbReference>
<dbReference type="GO" id="GO:0019915">
    <property type="term" value="P:lipid storage"/>
    <property type="evidence" value="ECO:0007669"/>
    <property type="project" value="InterPro"/>
</dbReference>
<name>A0AAW0PL01_9GOBI</name>
<keyword evidence="7 8" id="KW-0472">Membrane</keyword>
<dbReference type="GO" id="GO:0010945">
    <property type="term" value="F:coenzyme A diphosphatase activity"/>
    <property type="evidence" value="ECO:0007669"/>
    <property type="project" value="InterPro"/>
</dbReference>
<keyword evidence="3" id="KW-0378">Hydrolase</keyword>
<evidence type="ECO:0008006" key="11">
    <source>
        <dbReference type="Google" id="ProtNLM"/>
    </source>
</evidence>
<feature type="transmembrane region" description="Helical" evidence="8">
    <location>
        <begin position="188"/>
        <end position="215"/>
    </location>
</feature>
<keyword evidence="4" id="KW-0256">Endoplasmic reticulum</keyword>
<reference evidence="10" key="1">
    <citation type="submission" date="2024-04" db="EMBL/GenBank/DDBJ databases">
        <title>Salinicola lusitanus LLJ914,a marine bacterium isolated from the Okinawa Trough.</title>
        <authorList>
            <person name="Li J."/>
        </authorList>
    </citation>
    <scope>NUCLEOTIDE SEQUENCE [LARGE SCALE GENOMIC DNA]</scope>
</reference>
<dbReference type="InterPro" id="IPR019388">
    <property type="entry name" value="FIT"/>
</dbReference>
<evidence type="ECO:0000256" key="7">
    <source>
        <dbReference type="ARBA" id="ARBA00023136"/>
    </source>
</evidence>
<dbReference type="PANTHER" id="PTHR23129:SF1">
    <property type="entry name" value="ACYL-COENZYME A DIPHOSPHATASE FITM2"/>
    <property type="match status" value="1"/>
</dbReference>
<gene>
    <name evidence="9" type="ORF">WMY93_009597</name>
</gene>
<keyword evidence="10" id="KW-1185">Reference proteome</keyword>
<keyword evidence="5 8" id="KW-1133">Transmembrane helix</keyword>
<accession>A0AAW0PL01</accession>
<evidence type="ECO:0000313" key="10">
    <source>
        <dbReference type="Proteomes" id="UP001460270"/>
    </source>
</evidence>
<evidence type="ECO:0000256" key="4">
    <source>
        <dbReference type="ARBA" id="ARBA00022824"/>
    </source>
</evidence>
<dbReference type="InterPro" id="IPR046401">
    <property type="entry name" value="FITM1/2"/>
</dbReference>
<evidence type="ECO:0000256" key="6">
    <source>
        <dbReference type="ARBA" id="ARBA00023098"/>
    </source>
</evidence>
<feature type="transmembrane region" description="Helical" evidence="8">
    <location>
        <begin position="23"/>
        <end position="44"/>
    </location>
</feature>
<dbReference type="GO" id="GO:0005789">
    <property type="term" value="C:endoplasmic reticulum membrane"/>
    <property type="evidence" value="ECO:0007669"/>
    <property type="project" value="UniProtKB-SubCell"/>
</dbReference>
<comment type="caution">
    <text evidence="9">The sequence shown here is derived from an EMBL/GenBank/DDBJ whole genome shotgun (WGS) entry which is preliminary data.</text>
</comment>
<feature type="transmembrane region" description="Helical" evidence="8">
    <location>
        <begin position="64"/>
        <end position="83"/>
    </location>
</feature>
<dbReference type="PANTHER" id="PTHR23129">
    <property type="entry name" value="ACYL-COENZYME A DIPHOSPHATASE FITM2"/>
    <property type="match status" value="1"/>
</dbReference>
<keyword evidence="2 8" id="KW-0812">Transmembrane</keyword>
<feature type="transmembrane region" description="Helical" evidence="8">
    <location>
        <begin position="95"/>
        <end position="114"/>
    </location>
</feature>
<evidence type="ECO:0000256" key="2">
    <source>
        <dbReference type="ARBA" id="ARBA00022692"/>
    </source>
</evidence>
<comment type="subcellular location">
    <subcellularLocation>
        <location evidence="1">Endoplasmic reticulum membrane</location>
        <topology evidence="1">Multi-pass membrane protein</topology>
    </subcellularLocation>
</comment>